<dbReference type="HOGENOM" id="CLU_2689305_0_0_1"/>
<dbReference type="InParanoid" id="A7EK63"/>
<name>A7EK63_SCLS1</name>
<dbReference type="AlphaFoldDB" id="A7EK63"/>
<sequence>MSKVLSRWDAKTDGRDFFQLPKASTLVRRRNCLKNSIQHWLVLFTLLRYQISMVHLSSSMRGFAVNQLPFQNMD</sequence>
<accession>A7EK63</accession>
<dbReference type="GeneID" id="5489383"/>
<protein>
    <submittedName>
        <fullName evidence="1">Uncharacterized protein</fullName>
    </submittedName>
</protein>
<proteinExistence type="predicted"/>
<reference evidence="2" key="1">
    <citation type="journal article" date="2011" name="PLoS Genet.">
        <title>Genomic analysis of the necrotrophic fungal pathogens Sclerotinia sclerotiorum and Botrytis cinerea.</title>
        <authorList>
            <person name="Amselem J."/>
            <person name="Cuomo C.A."/>
            <person name="van Kan J.A."/>
            <person name="Viaud M."/>
            <person name="Benito E.P."/>
            <person name="Couloux A."/>
            <person name="Coutinho P.M."/>
            <person name="de Vries R.P."/>
            <person name="Dyer P.S."/>
            <person name="Fillinger S."/>
            <person name="Fournier E."/>
            <person name="Gout L."/>
            <person name="Hahn M."/>
            <person name="Kohn L."/>
            <person name="Lapalu N."/>
            <person name="Plummer K.M."/>
            <person name="Pradier J.M."/>
            <person name="Quevillon E."/>
            <person name="Sharon A."/>
            <person name="Simon A."/>
            <person name="ten Have A."/>
            <person name="Tudzynski B."/>
            <person name="Tudzynski P."/>
            <person name="Wincker P."/>
            <person name="Andrew M."/>
            <person name="Anthouard V."/>
            <person name="Beever R.E."/>
            <person name="Beffa R."/>
            <person name="Benoit I."/>
            <person name="Bouzid O."/>
            <person name="Brault B."/>
            <person name="Chen Z."/>
            <person name="Choquer M."/>
            <person name="Collemare J."/>
            <person name="Cotton P."/>
            <person name="Danchin E.G."/>
            <person name="Da Silva C."/>
            <person name="Gautier A."/>
            <person name="Giraud C."/>
            <person name="Giraud T."/>
            <person name="Gonzalez C."/>
            <person name="Grossetete S."/>
            <person name="Guldener U."/>
            <person name="Henrissat B."/>
            <person name="Howlett B.J."/>
            <person name="Kodira C."/>
            <person name="Kretschmer M."/>
            <person name="Lappartient A."/>
            <person name="Leroch M."/>
            <person name="Levis C."/>
            <person name="Mauceli E."/>
            <person name="Neuveglise C."/>
            <person name="Oeser B."/>
            <person name="Pearson M."/>
            <person name="Poulain J."/>
            <person name="Poussereau N."/>
            <person name="Quesneville H."/>
            <person name="Rascle C."/>
            <person name="Schumacher J."/>
            <person name="Segurens B."/>
            <person name="Sexton A."/>
            <person name="Silva E."/>
            <person name="Sirven C."/>
            <person name="Soanes D.M."/>
            <person name="Talbot N.J."/>
            <person name="Templeton M."/>
            <person name="Yandava C."/>
            <person name="Yarden O."/>
            <person name="Zeng Q."/>
            <person name="Rollins J.A."/>
            <person name="Lebrun M.H."/>
            <person name="Dickman M."/>
        </authorList>
    </citation>
    <scope>NUCLEOTIDE SEQUENCE [LARGE SCALE GENOMIC DNA]</scope>
    <source>
        <strain evidence="2">ATCC 18683 / 1980 / Ss-1</strain>
    </source>
</reference>
<dbReference type="Proteomes" id="UP000001312">
    <property type="component" value="Unassembled WGS sequence"/>
</dbReference>
<dbReference type="RefSeq" id="XP_001592788.1">
    <property type="nucleotide sequence ID" value="XM_001592738.1"/>
</dbReference>
<dbReference type="KEGG" id="ssl:SS1G_05709"/>
<keyword evidence="2" id="KW-1185">Reference proteome</keyword>
<dbReference type="EMBL" id="CH476627">
    <property type="protein sequence ID" value="EDO03229.1"/>
    <property type="molecule type" value="Genomic_DNA"/>
</dbReference>
<evidence type="ECO:0000313" key="2">
    <source>
        <dbReference type="Proteomes" id="UP000001312"/>
    </source>
</evidence>
<gene>
    <name evidence="1" type="ORF">SS1G_05709</name>
</gene>
<organism evidence="1 2">
    <name type="scientific">Sclerotinia sclerotiorum (strain ATCC 18683 / 1980 / Ss-1)</name>
    <name type="common">White mold</name>
    <name type="synonym">Whetzelinia sclerotiorum</name>
    <dbReference type="NCBI Taxonomy" id="665079"/>
    <lineage>
        <taxon>Eukaryota</taxon>
        <taxon>Fungi</taxon>
        <taxon>Dikarya</taxon>
        <taxon>Ascomycota</taxon>
        <taxon>Pezizomycotina</taxon>
        <taxon>Leotiomycetes</taxon>
        <taxon>Helotiales</taxon>
        <taxon>Sclerotiniaceae</taxon>
        <taxon>Sclerotinia</taxon>
    </lineage>
</organism>
<evidence type="ECO:0000313" key="1">
    <source>
        <dbReference type="EMBL" id="EDO03229.1"/>
    </source>
</evidence>